<dbReference type="AlphaFoldDB" id="A0AAD1X994"/>
<comment type="pathway">
    <text evidence="1">Glycerolipid metabolism; triacylglycerol biosynthesis.</text>
</comment>
<evidence type="ECO:0000256" key="3">
    <source>
        <dbReference type="ARBA" id="ARBA00022679"/>
    </source>
</evidence>
<evidence type="ECO:0000256" key="2">
    <source>
        <dbReference type="ARBA" id="ARBA00005189"/>
    </source>
</evidence>
<evidence type="ECO:0000256" key="6">
    <source>
        <dbReference type="ARBA" id="ARBA00047604"/>
    </source>
</evidence>
<comment type="pathway">
    <text evidence="2">Lipid metabolism.</text>
</comment>
<evidence type="ECO:0000256" key="7">
    <source>
        <dbReference type="ARBA" id="ARBA00048109"/>
    </source>
</evidence>
<dbReference type="EMBL" id="CAMPGE010009008">
    <property type="protein sequence ID" value="CAI2367884.1"/>
    <property type="molecule type" value="Genomic_DNA"/>
</dbReference>
<dbReference type="GO" id="GO:0019432">
    <property type="term" value="P:triglyceride biosynthetic process"/>
    <property type="evidence" value="ECO:0007669"/>
    <property type="project" value="TreeGrafter"/>
</dbReference>
<dbReference type="InterPro" id="IPR009721">
    <property type="entry name" value="O-acyltransferase_WSD1_C"/>
</dbReference>
<evidence type="ECO:0000256" key="1">
    <source>
        <dbReference type="ARBA" id="ARBA00004771"/>
    </source>
</evidence>
<comment type="similarity">
    <text evidence="5">In the N-terminal section; belongs to the long-chain O-acyltransferase family.</text>
</comment>
<gene>
    <name evidence="11" type="ORF">ECRASSUSDP1_LOCUS9172</name>
</gene>
<evidence type="ECO:0000259" key="10">
    <source>
        <dbReference type="Pfam" id="PF06974"/>
    </source>
</evidence>
<feature type="domain" description="O-acyltransferase WSD1-like N-terminal" evidence="9">
    <location>
        <begin position="131"/>
        <end position="202"/>
    </location>
</feature>
<keyword evidence="8" id="KW-0472">Membrane</keyword>
<dbReference type="InterPro" id="IPR004255">
    <property type="entry name" value="O-acyltransferase_WSD1_N"/>
</dbReference>
<proteinExistence type="inferred from homology"/>
<name>A0AAD1X994_EUPCR</name>
<dbReference type="InterPro" id="IPR045034">
    <property type="entry name" value="O-acyltransferase_WSD1-like"/>
</dbReference>
<feature type="transmembrane region" description="Helical" evidence="8">
    <location>
        <begin position="203"/>
        <end position="224"/>
    </location>
</feature>
<reference evidence="11" key="1">
    <citation type="submission" date="2023-07" db="EMBL/GenBank/DDBJ databases">
        <authorList>
            <consortium name="AG Swart"/>
            <person name="Singh M."/>
            <person name="Singh A."/>
            <person name="Seah K."/>
            <person name="Emmerich C."/>
        </authorList>
    </citation>
    <scope>NUCLEOTIDE SEQUENCE</scope>
    <source>
        <strain evidence="11">DP1</strain>
    </source>
</reference>
<dbReference type="GO" id="GO:0005886">
    <property type="term" value="C:plasma membrane"/>
    <property type="evidence" value="ECO:0007669"/>
    <property type="project" value="TreeGrafter"/>
</dbReference>
<comment type="caution">
    <text evidence="11">The sequence shown here is derived from an EMBL/GenBank/DDBJ whole genome shotgun (WGS) entry which is preliminary data.</text>
</comment>
<dbReference type="PANTHER" id="PTHR31650:SF1">
    <property type="entry name" value="WAX ESTER SYNTHASE_DIACYLGLYCEROL ACYLTRANSFERASE 4-RELATED"/>
    <property type="match status" value="1"/>
</dbReference>
<organism evidence="11 12">
    <name type="scientific">Euplotes crassus</name>
    <dbReference type="NCBI Taxonomy" id="5936"/>
    <lineage>
        <taxon>Eukaryota</taxon>
        <taxon>Sar</taxon>
        <taxon>Alveolata</taxon>
        <taxon>Ciliophora</taxon>
        <taxon>Intramacronucleata</taxon>
        <taxon>Spirotrichea</taxon>
        <taxon>Hypotrichia</taxon>
        <taxon>Euplotida</taxon>
        <taxon>Euplotidae</taxon>
        <taxon>Moneuplotes</taxon>
    </lineage>
</organism>
<dbReference type="GO" id="GO:0047196">
    <property type="term" value="F:long-chain-alcohol O-fatty-acyltransferase activity"/>
    <property type="evidence" value="ECO:0007669"/>
    <property type="project" value="UniProtKB-EC"/>
</dbReference>
<evidence type="ECO:0000259" key="9">
    <source>
        <dbReference type="Pfam" id="PF03007"/>
    </source>
</evidence>
<evidence type="ECO:0000256" key="4">
    <source>
        <dbReference type="ARBA" id="ARBA00023315"/>
    </source>
</evidence>
<comment type="catalytic activity">
    <reaction evidence="7">
        <text>an acyl-CoA + a 1,2-diacyl-sn-glycerol = a triacyl-sn-glycerol + CoA</text>
        <dbReference type="Rhea" id="RHEA:10868"/>
        <dbReference type="ChEBI" id="CHEBI:17815"/>
        <dbReference type="ChEBI" id="CHEBI:57287"/>
        <dbReference type="ChEBI" id="CHEBI:58342"/>
        <dbReference type="ChEBI" id="CHEBI:64615"/>
        <dbReference type="EC" id="2.3.1.20"/>
    </reaction>
</comment>
<evidence type="ECO:0000256" key="5">
    <source>
        <dbReference type="ARBA" id="ARBA00024360"/>
    </source>
</evidence>
<keyword evidence="8" id="KW-0812">Transmembrane</keyword>
<dbReference type="GO" id="GO:0004144">
    <property type="term" value="F:diacylglycerol O-acyltransferase activity"/>
    <property type="evidence" value="ECO:0007669"/>
    <property type="project" value="UniProtKB-EC"/>
</dbReference>
<evidence type="ECO:0000313" key="11">
    <source>
        <dbReference type="EMBL" id="CAI2367884.1"/>
    </source>
</evidence>
<evidence type="ECO:0008006" key="13">
    <source>
        <dbReference type="Google" id="ProtNLM"/>
    </source>
</evidence>
<accession>A0AAD1X994</accession>
<protein>
    <recommendedName>
        <fullName evidence="13">Diacylglycerol O-acyltransferase</fullName>
    </recommendedName>
</protein>
<dbReference type="Proteomes" id="UP001295684">
    <property type="component" value="Unassembled WGS sequence"/>
</dbReference>
<dbReference type="Pfam" id="PF03007">
    <property type="entry name" value="WS_DGAT_cat"/>
    <property type="match status" value="1"/>
</dbReference>
<keyword evidence="12" id="KW-1185">Reference proteome</keyword>
<dbReference type="PANTHER" id="PTHR31650">
    <property type="entry name" value="O-ACYLTRANSFERASE (WSD1-LIKE) FAMILY PROTEIN"/>
    <property type="match status" value="1"/>
</dbReference>
<keyword evidence="8" id="KW-1133">Transmembrane helix</keyword>
<keyword evidence="3" id="KW-0808">Transferase</keyword>
<sequence>MFYYGLTHLAILYLAYSIFGWIWGTWFLVLFVKIGDDILLSNGYLRLNYGDMCMSIEKPGINHNISGYAILEKETYESFQNFIFKRGIKKVMKLRSIFVKKFGILLWKDQGPQAGRDQIKLCTEKINDEDGLRKFAEKICNERMDYSKPLWEFHFIENYSETQSAMVLRLHHAVADGGGIVGLFSAMNDPDKRLKIGKQFPKIGFLQDLVLTFVGPIYSVYLLAKKGLFHSDKEASKINELKKEDDHYVKFYTSKTSFDFKALKKCYKRFQGTPKFNDYLMGILSISLKKWYDKYGHTDAHKIKIVNSMDMRGLPKDIKDVNLYNESIGVQFELPIKKEFEPAMNEAKDNFHKDLGLLEIISLRKISDTFPFLPEVVLKFFMNEFYKGVDMMFTNLPMSSEPCYIANREIKKIGVFPKMHNAVNLFFVASTYKDRLYLNVSANANLKMDAQLLLDNACEYLAKDIQNFGS</sequence>
<feature type="transmembrane region" description="Helical" evidence="8">
    <location>
        <begin position="6"/>
        <end position="32"/>
    </location>
</feature>
<keyword evidence="4" id="KW-0012">Acyltransferase</keyword>
<feature type="domain" description="O-acyltransferase WSD1 C-terminal" evidence="10">
    <location>
        <begin position="344"/>
        <end position="459"/>
    </location>
</feature>
<comment type="catalytic activity">
    <reaction evidence="6">
        <text>a long chain fatty alcohol + a fatty acyl-CoA = a long-chain alcohol wax ester + CoA</text>
        <dbReference type="Rhea" id="RHEA:38443"/>
        <dbReference type="ChEBI" id="CHEBI:17135"/>
        <dbReference type="ChEBI" id="CHEBI:57287"/>
        <dbReference type="ChEBI" id="CHEBI:77636"/>
        <dbReference type="ChEBI" id="CHEBI:235323"/>
        <dbReference type="EC" id="2.3.1.75"/>
    </reaction>
</comment>
<dbReference type="Pfam" id="PF06974">
    <property type="entry name" value="WS_DGAT_C"/>
    <property type="match status" value="1"/>
</dbReference>
<evidence type="ECO:0000256" key="8">
    <source>
        <dbReference type="SAM" id="Phobius"/>
    </source>
</evidence>
<evidence type="ECO:0000313" key="12">
    <source>
        <dbReference type="Proteomes" id="UP001295684"/>
    </source>
</evidence>